<dbReference type="PANTHER" id="PTHR45725:SF1">
    <property type="entry name" value="DISHEVELLED ASSOCIATED ACTIVATOR OF MORPHOGENESIS, ISOFORM D"/>
    <property type="match status" value="1"/>
</dbReference>
<feature type="non-terminal residue" evidence="3">
    <location>
        <position position="1"/>
    </location>
</feature>
<evidence type="ECO:0000313" key="3">
    <source>
        <dbReference type="EMBL" id="CAK0795672.1"/>
    </source>
</evidence>
<protein>
    <recommendedName>
        <fullName evidence="2">FH2 domain-containing protein</fullName>
    </recommendedName>
</protein>
<feature type="region of interest" description="Disordered" evidence="1">
    <location>
        <begin position="1"/>
        <end position="343"/>
    </location>
</feature>
<dbReference type="InterPro" id="IPR042201">
    <property type="entry name" value="FH2_Formin_sf"/>
</dbReference>
<dbReference type="PROSITE" id="PS51444">
    <property type="entry name" value="FH2"/>
    <property type="match status" value="1"/>
</dbReference>
<dbReference type="InterPro" id="IPR051425">
    <property type="entry name" value="Formin_Homology"/>
</dbReference>
<feature type="region of interest" description="Disordered" evidence="1">
    <location>
        <begin position="909"/>
        <end position="947"/>
    </location>
</feature>
<feature type="region of interest" description="Disordered" evidence="1">
    <location>
        <begin position="855"/>
        <end position="878"/>
    </location>
</feature>
<feature type="region of interest" description="Disordered" evidence="1">
    <location>
        <begin position="1070"/>
        <end position="1099"/>
    </location>
</feature>
<evidence type="ECO:0000259" key="2">
    <source>
        <dbReference type="PROSITE" id="PS51444"/>
    </source>
</evidence>
<sequence>SAARRAAPARSRAAHAAGEAPGQRKARRRWRPRAPPGRRGPGRPGPCRTSSRRSSTHLGLPRGARSSGGRRRPLPKAGGFGSPSGLCGLRGRQEVRRSPAAARTPRVNSHTPQAARLGPAEARPTEDAQDDPLAEGPAQPAEVRAAAPAVPKLDFSGVLGGAGKGQGKAPPPSGKSKGKGPPFTSPPVSAPASPEASSPSSSGAGTPEAPVALPRRGGKDSPPPPKGKGKGKASLPPPPPPKAQSVPGARPLSSPGSAAQAEAPVALPPRGGKGGPPPPKGGGKGPPPPPPPAHARVAPEAAEAGAPAAVTPRGGKGGPPPPKGKGKGSAANAAPKAKSKPSVPLFGRRLDWQSLSQEKVSGTVFAGFSEEVVGVAEDVTLLKALFEQPKVCSALPNKEATSVKPKCLELLSAKRAQNILIALRRQPLSEQTVGALERLDFEGVGLSPEACQVLMGALPTPEESALLVQHRERASEMRELERTLLPLACLEKPSVTQRLRIVLFARTRVELARDLRSAFRELKGAFKDARASASFRTVLQHTAHLGNVINYGAVKADERVAAGFSLEALPKLCLFKSANDQRITLLHVLVSQVLATRPSLPEALRGELASLRAARRWQLKTLAEDVAMYCKEADHVAAVVGSLEPAEGAELGRGAPTAGAEYGAPRGRAAALAGEAAAEAAALRAELAEVREAARQALAFFAVPAKPAEQDSRALELLGLLDSFRDSFHGCAQELAANTPLAAKVRSPNGSGEPAAPAPAPQTEAPPAPPAEAPPPPSADRCAPACADAQEMAAGAAAPARPDLPPAGGAPADAGRRPSGLEWLGSARRCQARALPLQPPRTATSCVKLPSGGARQRLVGKSGLGKGRGAPLAPEAAAAPVDTKHGAASKGSDAFGFGVDDFSEEMALAKEQPPENACGGSGPVGDAGPAGPAGGAAASPQSQEGRVPGHAELRFGLDDQVLARHAWRARGRALLRCRVAENPQMRFVFCLRCGGILAGRKPGKLLENLCRGRESSAGKEQLRLVRLLRWPHYGKVGQGGALEGPFALGPEEQLQLAGDLQLKGDLPAAASGGRRAAAGDERLPATPADAPGPQGRRPEPRAARLFLLRCYGLTEDDLEEVRRVGREAARTQAADATDIVSEEAELVGAFATARPLTVQR</sequence>
<evidence type="ECO:0000256" key="1">
    <source>
        <dbReference type="SAM" id="MobiDB-lite"/>
    </source>
</evidence>
<dbReference type="Proteomes" id="UP001189429">
    <property type="component" value="Unassembled WGS sequence"/>
</dbReference>
<keyword evidence="4" id="KW-1185">Reference proteome</keyword>
<feature type="compositionally biased region" description="Low complexity" evidence="1">
    <location>
        <begin position="328"/>
        <end position="342"/>
    </location>
</feature>
<feature type="compositionally biased region" description="Low complexity" evidence="1">
    <location>
        <begin position="294"/>
        <end position="313"/>
    </location>
</feature>
<dbReference type="Pfam" id="PF02181">
    <property type="entry name" value="FH2"/>
    <property type="match status" value="1"/>
</dbReference>
<feature type="compositionally biased region" description="Low complexity" evidence="1">
    <location>
        <begin position="1"/>
        <end position="23"/>
    </location>
</feature>
<dbReference type="EMBL" id="CAUYUJ010001386">
    <property type="protein sequence ID" value="CAK0795672.1"/>
    <property type="molecule type" value="Genomic_DNA"/>
</dbReference>
<reference evidence="3" key="1">
    <citation type="submission" date="2023-10" db="EMBL/GenBank/DDBJ databases">
        <authorList>
            <person name="Chen Y."/>
            <person name="Shah S."/>
            <person name="Dougan E. K."/>
            <person name="Thang M."/>
            <person name="Chan C."/>
        </authorList>
    </citation>
    <scope>NUCLEOTIDE SEQUENCE [LARGE SCALE GENOMIC DNA]</scope>
</reference>
<comment type="caution">
    <text evidence="3">The sequence shown here is derived from an EMBL/GenBank/DDBJ whole genome shotgun (WGS) entry which is preliminary data.</text>
</comment>
<dbReference type="Gene3D" id="1.20.58.2220">
    <property type="entry name" value="Formin, FH2 domain"/>
    <property type="match status" value="1"/>
</dbReference>
<dbReference type="SMART" id="SM00498">
    <property type="entry name" value="FH2"/>
    <property type="match status" value="1"/>
</dbReference>
<proteinExistence type="predicted"/>
<feature type="domain" description="FH2" evidence="2">
    <location>
        <begin position="337"/>
        <end position="754"/>
    </location>
</feature>
<name>A0ABN9PRB6_9DINO</name>
<feature type="compositionally biased region" description="Pro residues" evidence="1">
    <location>
        <begin position="275"/>
        <end position="293"/>
    </location>
</feature>
<dbReference type="PANTHER" id="PTHR45725">
    <property type="entry name" value="FORMIN HOMOLOGY 2 FAMILY MEMBER"/>
    <property type="match status" value="1"/>
</dbReference>
<feature type="compositionally biased region" description="Pro residues" evidence="1">
    <location>
        <begin position="756"/>
        <end position="778"/>
    </location>
</feature>
<organism evidence="3 4">
    <name type="scientific">Prorocentrum cordatum</name>
    <dbReference type="NCBI Taxonomy" id="2364126"/>
    <lineage>
        <taxon>Eukaryota</taxon>
        <taxon>Sar</taxon>
        <taxon>Alveolata</taxon>
        <taxon>Dinophyceae</taxon>
        <taxon>Prorocentrales</taxon>
        <taxon>Prorocentraceae</taxon>
        <taxon>Prorocentrum</taxon>
    </lineage>
</organism>
<feature type="compositionally biased region" description="Low complexity" evidence="1">
    <location>
        <begin position="56"/>
        <end position="67"/>
    </location>
</feature>
<feature type="compositionally biased region" description="Low complexity" evidence="1">
    <location>
        <begin position="785"/>
        <end position="813"/>
    </location>
</feature>
<dbReference type="InterPro" id="IPR015425">
    <property type="entry name" value="FH2_Formin"/>
</dbReference>
<feature type="compositionally biased region" description="Low complexity" evidence="1">
    <location>
        <begin position="190"/>
        <end position="210"/>
    </location>
</feature>
<feature type="compositionally biased region" description="Low complexity" evidence="1">
    <location>
        <begin position="926"/>
        <end position="940"/>
    </location>
</feature>
<accession>A0ABN9PRB6</accession>
<feature type="region of interest" description="Disordered" evidence="1">
    <location>
        <begin position="744"/>
        <end position="820"/>
    </location>
</feature>
<evidence type="ECO:0000313" key="4">
    <source>
        <dbReference type="Proteomes" id="UP001189429"/>
    </source>
</evidence>
<dbReference type="SUPFAM" id="SSF101447">
    <property type="entry name" value="Formin homology 2 domain (FH2 domain)"/>
    <property type="match status" value="1"/>
</dbReference>
<gene>
    <name evidence="3" type="ORF">PCOR1329_LOCUS5271</name>
</gene>
<feature type="compositionally biased region" description="Low complexity" evidence="1">
    <location>
        <begin position="137"/>
        <end position="151"/>
    </location>
</feature>